<keyword evidence="3 5" id="KW-0807">Transducer</keyword>
<dbReference type="GO" id="GO:0006935">
    <property type="term" value="P:chemotaxis"/>
    <property type="evidence" value="ECO:0007669"/>
    <property type="project" value="InterPro"/>
</dbReference>
<feature type="transmembrane region" description="Helical" evidence="7">
    <location>
        <begin position="228"/>
        <end position="251"/>
    </location>
</feature>
<keyword evidence="7" id="KW-0472">Membrane</keyword>
<evidence type="ECO:0000256" key="5">
    <source>
        <dbReference type="PROSITE-ProRule" id="PRU00284"/>
    </source>
</evidence>
<dbReference type="PANTHER" id="PTHR32089">
    <property type="entry name" value="METHYL-ACCEPTING CHEMOTAXIS PROTEIN MCPB"/>
    <property type="match status" value="1"/>
</dbReference>
<dbReference type="InterPro" id="IPR024478">
    <property type="entry name" value="HlyB_4HB_MCP"/>
</dbReference>
<dbReference type="Pfam" id="PF00015">
    <property type="entry name" value="MCPsignal"/>
    <property type="match status" value="1"/>
</dbReference>
<dbReference type="SUPFAM" id="SSF58104">
    <property type="entry name" value="Methyl-accepting chemotaxis protein (MCP) signaling domain"/>
    <property type="match status" value="1"/>
</dbReference>
<feature type="domain" description="HAMP" evidence="9">
    <location>
        <begin position="253"/>
        <end position="305"/>
    </location>
</feature>
<organism evidence="10 11">
    <name type="scientific">Pseudosporangium ferrugineum</name>
    <dbReference type="NCBI Taxonomy" id="439699"/>
    <lineage>
        <taxon>Bacteria</taxon>
        <taxon>Bacillati</taxon>
        <taxon>Actinomycetota</taxon>
        <taxon>Actinomycetes</taxon>
        <taxon>Micromonosporales</taxon>
        <taxon>Micromonosporaceae</taxon>
        <taxon>Pseudosporangium</taxon>
    </lineage>
</organism>
<keyword evidence="2 7" id="KW-1133">Transmembrane helix</keyword>
<reference evidence="10 11" key="1">
    <citation type="submission" date="2018-03" db="EMBL/GenBank/DDBJ databases">
        <title>Genomic Encyclopedia of Archaeal and Bacterial Type Strains, Phase II (KMG-II): from individual species to whole genera.</title>
        <authorList>
            <person name="Goeker M."/>
        </authorList>
    </citation>
    <scope>NUCLEOTIDE SEQUENCE [LARGE SCALE GENOMIC DNA]</scope>
    <source>
        <strain evidence="10 11">DSM 45348</strain>
    </source>
</reference>
<evidence type="ECO:0000313" key="10">
    <source>
        <dbReference type="EMBL" id="PRY21003.1"/>
    </source>
</evidence>
<dbReference type="AlphaFoldDB" id="A0A2T0RII9"/>
<feature type="domain" description="Methyl-accepting transducer" evidence="8">
    <location>
        <begin position="310"/>
        <end position="539"/>
    </location>
</feature>
<sequence>MPTAKPTRRSRRGAAAHRRTATPPAASPKATSGRRRRVALPGFARNLSVSHKLIASFGILSLLVVTVGAFGLYELNSANTRLEAIGTNNLRSTDLIGEVRADVQQATALSYKLIVRSPLADVSSVETTIGRLDREIDDNWKAYAAQETPGSQADRAAFVAALAEYRKVRKEQLVPAAMANSLSSYLGAQNSYIDPLTSKITVALNNLADLEDKLAQRQMSDARTNADLARIITIVLIAGAVVFAMVIAIVVSRAIAGPLGQTVTVLEGLAEGRLDQRLKVRSRDEVGRMAEALNTALDRLTATLRTIGENVTTLASSSEELTAVAGQMNSSAARSAGRARAVSAASDEISHNITTVSAGAEEIGASIAEIARSTSSAAEVAGRAVRISGEAGEILQQLGTSSAEIVSVVKIITGIAEQTNLLALNATIEAARAGEMGKGFAVVAGEVKELAQETARATEDIRTRVGAIQTDSTAAVTAIAEIGSVIDQINATQTAIAAAVEQQTATTNEMTRNVGEVASGSTEISANVAEVAEAAAETTSAASNTAGAADELARVAHDLQKSLAMFRY</sequence>
<protein>
    <submittedName>
        <fullName evidence="10">Methyl-accepting chemotaxis protein</fullName>
    </submittedName>
</protein>
<dbReference type="Pfam" id="PF00672">
    <property type="entry name" value="HAMP"/>
    <property type="match status" value="1"/>
</dbReference>
<dbReference type="OrthoDB" id="1115140at2"/>
<dbReference type="PANTHER" id="PTHR32089:SF112">
    <property type="entry name" value="LYSOZYME-LIKE PROTEIN-RELATED"/>
    <property type="match status" value="1"/>
</dbReference>
<evidence type="ECO:0000256" key="1">
    <source>
        <dbReference type="ARBA" id="ARBA00022692"/>
    </source>
</evidence>
<evidence type="ECO:0000313" key="11">
    <source>
        <dbReference type="Proteomes" id="UP000239209"/>
    </source>
</evidence>
<evidence type="ECO:0000256" key="2">
    <source>
        <dbReference type="ARBA" id="ARBA00022989"/>
    </source>
</evidence>
<evidence type="ECO:0000256" key="7">
    <source>
        <dbReference type="SAM" id="Phobius"/>
    </source>
</evidence>
<dbReference type="Gene3D" id="1.10.287.950">
    <property type="entry name" value="Methyl-accepting chemotaxis protein"/>
    <property type="match status" value="1"/>
</dbReference>
<accession>A0A2T0RII9</accession>
<name>A0A2T0RII9_9ACTN</name>
<evidence type="ECO:0000256" key="3">
    <source>
        <dbReference type="ARBA" id="ARBA00023224"/>
    </source>
</evidence>
<dbReference type="GO" id="GO:0007165">
    <property type="term" value="P:signal transduction"/>
    <property type="evidence" value="ECO:0007669"/>
    <property type="project" value="UniProtKB-KW"/>
</dbReference>
<dbReference type="GO" id="GO:0004888">
    <property type="term" value="F:transmembrane signaling receptor activity"/>
    <property type="evidence" value="ECO:0007669"/>
    <property type="project" value="InterPro"/>
</dbReference>
<feature type="compositionally biased region" description="Basic residues" evidence="6">
    <location>
        <begin position="1"/>
        <end position="20"/>
    </location>
</feature>
<dbReference type="Pfam" id="PF12729">
    <property type="entry name" value="4HB_MCP_1"/>
    <property type="match status" value="1"/>
</dbReference>
<evidence type="ECO:0000259" key="9">
    <source>
        <dbReference type="PROSITE" id="PS50885"/>
    </source>
</evidence>
<dbReference type="PROSITE" id="PS50111">
    <property type="entry name" value="CHEMOTAXIS_TRANSDUC_2"/>
    <property type="match status" value="1"/>
</dbReference>
<dbReference type="SMART" id="SM00304">
    <property type="entry name" value="HAMP"/>
    <property type="match status" value="2"/>
</dbReference>
<comment type="similarity">
    <text evidence="4">Belongs to the methyl-accepting chemotaxis (MCP) protein family.</text>
</comment>
<dbReference type="EMBL" id="PVZG01000021">
    <property type="protein sequence ID" value="PRY21003.1"/>
    <property type="molecule type" value="Genomic_DNA"/>
</dbReference>
<comment type="caution">
    <text evidence="10">The sequence shown here is derived from an EMBL/GenBank/DDBJ whole genome shotgun (WGS) entry which is preliminary data.</text>
</comment>
<dbReference type="PRINTS" id="PR00260">
    <property type="entry name" value="CHEMTRNSDUCR"/>
</dbReference>
<feature type="transmembrane region" description="Helical" evidence="7">
    <location>
        <begin position="53"/>
        <end position="73"/>
    </location>
</feature>
<dbReference type="RefSeq" id="WP_106130320.1">
    <property type="nucleotide sequence ID" value="NZ_PVZG01000021.1"/>
</dbReference>
<keyword evidence="11" id="KW-1185">Reference proteome</keyword>
<dbReference type="CDD" id="cd06225">
    <property type="entry name" value="HAMP"/>
    <property type="match status" value="1"/>
</dbReference>
<feature type="region of interest" description="Disordered" evidence="6">
    <location>
        <begin position="1"/>
        <end position="35"/>
    </location>
</feature>
<dbReference type="InterPro" id="IPR004090">
    <property type="entry name" value="Chemotax_Me-accpt_rcpt"/>
</dbReference>
<proteinExistence type="inferred from homology"/>
<keyword evidence="1 7" id="KW-0812">Transmembrane</keyword>
<gene>
    <name evidence="10" type="ORF">CLV70_1213</name>
</gene>
<dbReference type="InterPro" id="IPR004089">
    <property type="entry name" value="MCPsignal_dom"/>
</dbReference>
<evidence type="ECO:0000256" key="4">
    <source>
        <dbReference type="ARBA" id="ARBA00029447"/>
    </source>
</evidence>
<dbReference type="GO" id="GO:0016020">
    <property type="term" value="C:membrane"/>
    <property type="evidence" value="ECO:0007669"/>
    <property type="project" value="InterPro"/>
</dbReference>
<feature type="compositionally biased region" description="Low complexity" evidence="6">
    <location>
        <begin position="21"/>
        <end position="31"/>
    </location>
</feature>
<dbReference type="InterPro" id="IPR003660">
    <property type="entry name" value="HAMP_dom"/>
</dbReference>
<evidence type="ECO:0000256" key="6">
    <source>
        <dbReference type="SAM" id="MobiDB-lite"/>
    </source>
</evidence>
<evidence type="ECO:0000259" key="8">
    <source>
        <dbReference type="PROSITE" id="PS50111"/>
    </source>
</evidence>
<dbReference type="Proteomes" id="UP000239209">
    <property type="component" value="Unassembled WGS sequence"/>
</dbReference>
<dbReference type="PROSITE" id="PS50885">
    <property type="entry name" value="HAMP"/>
    <property type="match status" value="1"/>
</dbReference>
<dbReference type="SMART" id="SM00283">
    <property type="entry name" value="MA"/>
    <property type="match status" value="1"/>
</dbReference>